<reference evidence="2 3" key="1">
    <citation type="submission" date="2022-06" db="EMBL/GenBank/DDBJ databases">
        <title>Mesorhizobium sp. strain RP14 Genome sequencing and assembly.</title>
        <authorList>
            <person name="Kim I."/>
        </authorList>
    </citation>
    <scope>NUCLEOTIDE SEQUENCE [LARGE SCALE GENOMIC DNA]</scope>
    <source>
        <strain evidence="3">RP14(2022)</strain>
    </source>
</reference>
<accession>A0ABT1CAW3</accession>
<comment type="caution">
    <text evidence="2">The sequence shown here is derived from an EMBL/GenBank/DDBJ whole genome shotgun (WGS) entry which is preliminary data.</text>
</comment>
<evidence type="ECO:0000256" key="1">
    <source>
        <dbReference type="SAM" id="MobiDB-lite"/>
    </source>
</evidence>
<sequence length="101" mass="11033">MAETDRWQPMSRAPRDGTRILVTVRSAEQGSAEVDVAYWGRSDQLGGEGWRAADSTPGAVVEYSEPELQCWMPLPIASPASEDRPAAWEGERIEEVDGSGI</sequence>
<organism evidence="2 3">
    <name type="scientific">Mesorhizobium liriopis</name>
    <dbReference type="NCBI Taxonomy" id="2953882"/>
    <lineage>
        <taxon>Bacteria</taxon>
        <taxon>Pseudomonadati</taxon>
        <taxon>Pseudomonadota</taxon>
        <taxon>Alphaproteobacteria</taxon>
        <taxon>Hyphomicrobiales</taxon>
        <taxon>Phyllobacteriaceae</taxon>
        <taxon>Mesorhizobium</taxon>
    </lineage>
</organism>
<feature type="region of interest" description="Disordered" evidence="1">
    <location>
        <begin position="79"/>
        <end position="101"/>
    </location>
</feature>
<evidence type="ECO:0000313" key="2">
    <source>
        <dbReference type="EMBL" id="MCO6051964.1"/>
    </source>
</evidence>
<proteinExistence type="predicted"/>
<gene>
    <name evidence="2" type="ORF">NGM99_19430</name>
</gene>
<dbReference type="EMBL" id="JAMXQS010000009">
    <property type="protein sequence ID" value="MCO6051964.1"/>
    <property type="molecule type" value="Genomic_DNA"/>
</dbReference>
<dbReference type="RefSeq" id="WP_252822021.1">
    <property type="nucleotide sequence ID" value="NZ_JAMXQS010000009.1"/>
</dbReference>
<feature type="compositionally biased region" description="Basic and acidic residues" evidence="1">
    <location>
        <begin position="81"/>
        <end position="95"/>
    </location>
</feature>
<dbReference type="Proteomes" id="UP001205906">
    <property type="component" value="Unassembled WGS sequence"/>
</dbReference>
<name>A0ABT1CAW3_9HYPH</name>
<keyword evidence="3" id="KW-1185">Reference proteome</keyword>
<protein>
    <recommendedName>
        <fullName evidence="4">DUF551 domain-containing protein</fullName>
    </recommendedName>
</protein>
<evidence type="ECO:0000313" key="3">
    <source>
        <dbReference type="Proteomes" id="UP001205906"/>
    </source>
</evidence>
<evidence type="ECO:0008006" key="4">
    <source>
        <dbReference type="Google" id="ProtNLM"/>
    </source>
</evidence>